<dbReference type="PANTHER" id="PTHR42951">
    <property type="entry name" value="METALLO-BETA-LACTAMASE DOMAIN-CONTAINING"/>
    <property type="match status" value="1"/>
</dbReference>
<evidence type="ECO:0000259" key="1">
    <source>
        <dbReference type="SMART" id="SM00849"/>
    </source>
</evidence>
<keyword evidence="3" id="KW-1185">Reference proteome</keyword>
<dbReference type="Gene3D" id="3.60.15.10">
    <property type="entry name" value="Ribonuclease Z/Hydroxyacylglutathione hydrolase-like"/>
    <property type="match status" value="1"/>
</dbReference>
<evidence type="ECO:0000313" key="3">
    <source>
        <dbReference type="Proteomes" id="UP000237662"/>
    </source>
</evidence>
<dbReference type="Pfam" id="PF00753">
    <property type="entry name" value="Lactamase_B"/>
    <property type="match status" value="1"/>
</dbReference>
<accession>A0A2S6I5Z7</accession>
<dbReference type="RefSeq" id="WP_104421013.1">
    <property type="nucleotide sequence ID" value="NZ_PTJC01000006.1"/>
</dbReference>
<dbReference type="SUPFAM" id="SSF56281">
    <property type="entry name" value="Metallo-hydrolase/oxidoreductase"/>
    <property type="match status" value="1"/>
</dbReference>
<dbReference type="GO" id="GO:0016787">
    <property type="term" value="F:hydrolase activity"/>
    <property type="evidence" value="ECO:0007669"/>
    <property type="project" value="UniProtKB-KW"/>
</dbReference>
<sequence>MVNTIDLLFLNKPKAIAAFAIPDDQGYTLVECGPFSTHHKLLAGLEAIGASPDRVHTLLLSHIHFDHAGAAWWWAQQGTQVYVHPRGLKHMISPERLYDSARQIYGDRMDTLWGKMERIDPERIQAVEDRQQLTIGGRQWVGHHTPGHASHHLAWQLGRSVFTGDVGGCRIANGPVVPPCPPPDFDADAWRASIERLRSLNASEFFLTHYGRITDTDDHLDELLQRLEGYVDWMEPYYRDGASAETIEPMFKQYVTEELTAHGVGDDDLESYLAANPPYMSVTGLLRWLRKRDERLH</sequence>
<dbReference type="EMBL" id="PTJC01000006">
    <property type="protein sequence ID" value="PPK86587.1"/>
    <property type="molecule type" value="Genomic_DNA"/>
</dbReference>
<protein>
    <submittedName>
        <fullName evidence="2">Glyoxylase-like metal-dependent hydrolase (Beta-lactamase superfamily II)</fullName>
    </submittedName>
</protein>
<dbReference type="PANTHER" id="PTHR42951:SF22">
    <property type="entry name" value="METALLO BETA-LACTAMASE SUPERFAMILY LIPOPROTEIN"/>
    <property type="match status" value="1"/>
</dbReference>
<comment type="caution">
    <text evidence="2">The sequence shown here is derived from an EMBL/GenBank/DDBJ whole genome shotgun (WGS) entry which is preliminary data.</text>
</comment>
<dbReference type="InterPro" id="IPR001279">
    <property type="entry name" value="Metallo-B-lactamas"/>
</dbReference>
<reference evidence="2 3" key="1">
    <citation type="submission" date="2018-02" db="EMBL/GenBank/DDBJ databases">
        <title>Genomic Encyclopedia of Archaeal and Bacterial Type Strains, Phase II (KMG-II): from individual species to whole genera.</title>
        <authorList>
            <person name="Goeker M."/>
        </authorList>
    </citation>
    <scope>NUCLEOTIDE SEQUENCE [LARGE SCALE GENOMIC DNA]</scope>
    <source>
        <strain evidence="2 3">DSM 29526</strain>
    </source>
</reference>
<organism evidence="2 3">
    <name type="scientific">Neolewinella xylanilytica</name>
    <dbReference type="NCBI Taxonomy" id="1514080"/>
    <lineage>
        <taxon>Bacteria</taxon>
        <taxon>Pseudomonadati</taxon>
        <taxon>Bacteroidota</taxon>
        <taxon>Saprospiria</taxon>
        <taxon>Saprospirales</taxon>
        <taxon>Lewinellaceae</taxon>
        <taxon>Neolewinella</taxon>
    </lineage>
</organism>
<dbReference type="InterPro" id="IPR050855">
    <property type="entry name" value="NDM-1-like"/>
</dbReference>
<evidence type="ECO:0000313" key="2">
    <source>
        <dbReference type="EMBL" id="PPK86587.1"/>
    </source>
</evidence>
<dbReference type="OrthoDB" id="9802248at2"/>
<dbReference type="SMART" id="SM00849">
    <property type="entry name" value="Lactamase_B"/>
    <property type="match status" value="1"/>
</dbReference>
<dbReference type="CDD" id="cd07726">
    <property type="entry name" value="ST1585-like_MBL-fold"/>
    <property type="match status" value="1"/>
</dbReference>
<gene>
    <name evidence="2" type="ORF">CLV84_3522</name>
</gene>
<feature type="domain" description="Metallo-beta-lactamase" evidence="1">
    <location>
        <begin position="15"/>
        <end position="209"/>
    </location>
</feature>
<keyword evidence="2" id="KW-0378">Hydrolase</keyword>
<dbReference type="Proteomes" id="UP000237662">
    <property type="component" value="Unassembled WGS sequence"/>
</dbReference>
<dbReference type="AlphaFoldDB" id="A0A2S6I5Z7"/>
<dbReference type="InterPro" id="IPR036866">
    <property type="entry name" value="RibonucZ/Hydroxyglut_hydro"/>
</dbReference>
<dbReference type="InterPro" id="IPR037482">
    <property type="entry name" value="ST1585_MBL-fold"/>
</dbReference>
<proteinExistence type="predicted"/>
<name>A0A2S6I5Z7_9BACT</name>